<dbReference type="Proteomes" id="UP001432360">
    <property type="component" value="Chromosome"/>
</dbReference>
<sequence>MSETEISRESTGQGLLNYFDEWWASVDWLALQQAIENTAVRLWEILRTPGSEFWSAIAGAVVGGLIAYWIQVKSLKEARNERDNERLQAEKSLAYSLLFKVIKIHNSLEHIRRHVETLKALHGSSTQPSGYLLPLANLPSAVEFSPDEMSMLLSLRNDDLFNLVLSLDNIHNSIIPVWEYYAASRETVKQLTHSIQFDPELGRSEFEVKKDSPLSVAIFEAEQIARELIKRAYRDATEAKQALDNLVSFFRSRFGFTISIVNAEKSAEEQGDVSAAREQSPQTIWPGKLQYNLHYNTAHRQSVGSSGQAETTA</sequence>
<accession>A0ABZ2BCU8</accession>
<keyword evidence="2" id="KW-1185">Reference proteome</keyword>
<proteinExistence type="predicted"/>
<name>A0ABZ2BCU8_9HYPH</name>
<protein>
    <submittedName>
        <fullName evidence="1">Uncharacterized protein</fullName>
    </submittedName>
</protein>
<reference evidence="1" key="1">
    <citation type="submission" date="2023-08" db="EMBL/GenBank/DDBJ databases">
        <title>Complete genome sequence of Sinorhizobium chiapanecum ITTG S70 isolated from Acaciella angustissima nodules in Chiapas-Mexico.</title>
        <authorList>
            <person name="Rincon-Rosales R."/>
            <person name="Rogel M.A."/>
            <person name="Rincon-Medina C.I."/>
            <person name="Guerrero G."/>
            <person name="Manzano-Gomez L.A."/>
            <person name="Lopez-Lopez A."/>
            <person name="Rincon Molina F.A."/>
            <person name="Martinez-Romero E."/>
        </authorList>
    </citation>
    <scope>NUCLEOTIDE SEQUENCE</scope>
    <source>
        <strain evidence="1">ITTG S70</strain>
    </source>
</reference>
<evidence type="ECO:0000313" key="2">
    <source>
        <dbReference type="Proteomes" id="UP001432360"/>
    </source>
</evidence>
<dbReference type="RefSeq" id="WP_331374331.1">
    <property type="nucleotide sequence ID" value="NZ_CP133148.1"/>
</dbReference>
<dbReference type="EMBL" id="CP133148">
    <property type="protein sequence ID" value="WVT05238.1"/>
    <property type="molecule type" value="Genomic_DNA"/>
</dbReference>
<organism evidence="1 2">
    <name type="scientific">Sinorhizobium chiapasense</name>
    <dbReference type="NCBI Taxonomy" id="501572"/>
    <lineage>
        <taxon>Bacteria</taxon>
        <taxon>Pseudomonadati</taxon>
        <taxon>Pseudomonadota</taxon>
        <taxon>Alphaproteobacteria</taxon>
        <taxon>Hyphomicrobiales</taxon>
        <taxon>Rhizobiaceae</taxon>
        <taxon>Sinorhizobium/Ensifer group</taxon>
        <taxon>Sinorhizobium</taxon>
    </lineage>
</organism>
<evidence type="ECO:0000313" key="1">
    <source>
        <dbReference type="EMBL" id="WVT05238.1"/>
    </source>
</evidence>
<gene>
    <name evidence="1" type="ORF">RB548_07580</name>
</gene>